<evidence type="ECO:0000313" key="1">
    <source>
        <dbReference type="EMBL" id="ACK79385.1"/>
    </source>
</evidence>
<dbReference type="KEGG" id="afr:AFE_1580"/>
<proteinExistence type="predicted"/>
<dbReference type="Proteomes" id="UP000001362">
    <property type="component" value="Chromosome"/>
</dbReference>
<sequence length="59" mass="6327">MARLNRMLRLIGGIGAAEFMVAEVVHPEALEGVRQKIQEALLVVAEVAVHPAVAVLLLL</sequence>
<organism evidence="1 2">
    <name type="scientific">Acidithiobacillus ferrooxidans (strain ATCC 23270 / DSM 14882 / CIP 104768 / NCIMB 8455)</name>
    <name type="common">Ferrobacillus ferrooxidans (strain ATCC 23270)</name>
    <dbReference type="NCBI Taxonomy" id="243159"/>
    <lineage>
        <taxon>Bacteria</taxon>
        <taxon>Pseudomonadati</taxon>
        <taxon>Pseudomonadota</taxon>
        <taxon>Acidithiobacillia</taxon>
        <taxon>Acidithiobacillales</taxon>
        <taxon>Acidithiobacillaceae</taxon>
        <taxon>Acidithiobacillus</taxon>
    </lineage>
</organism>
<name>B7JAF7_ACIF2</name>
<evidence type="ECO:0000313" key="2">
    <source>
        <dbReference type="Proteomes" id="UP000001362"/>
    </source>
</evidence>
<gene>
    <name evidence="1" type="ordered locus">AFE_1580</name>
</gene>
<dbReference type="AlphaFoldDB" id="B7JAF7"/>
<dbReference type="PaxDb" id="243159-AFE_1580"/>
<protein>
    <submittedName>
        <fullName evidence="1">Uncharacterized protein</fullName>
    </submittedName>
</protein>
<dbReference type="EMBL" id="CP001219">
    <property type="protein sequence ID" value="ACK79385.1"/>
    <property type="molecule type" value="Genomic_DNA"/>
</dbReference>
<accession>B7JAF7</accession>
<keyword evidence="2" id="KW-1185">Reference proteome</keyword>
<reference evidence="1 2" key="1">
    <citation type="journal article" date="2008" name="BMC Genomics">
        <title>Acidithiobacillus ferrooxidans metabolism: from genome sequence to industrial applications.</title>
        <authorList>
            <person name="Valdes J."/>
            <person name="Pedroso I."/>
            <person name="Quatrini R."/>
            <person name="Dodson R.J."/>
            <person name="Tettelin H."/>
            <person name="Blake R.II."/>
            <person name="Eisen J.A."/>
            <person name="Holmes D.S."/>
        </authorList>
    </citation>
    <scope>NUCLEOTIDE SEQUENCE [LARGE SCALE GENOMIC DNA]</scope>
    <source>
        <strain evidence="2">ATCC 23270 / DSM 14882 / CIP 104768 / NCIMB 8455</strain>
    </source>
</reference>
<dbReference type="HOGENOM" id="CLU_3057472_0_0_6"/>